<accession>A0ABT5L4E0</accession>
<dbReference type="PANTHER" id="PTHR30273:SF2">
    <property type="entry name" value="PROTEIN FECR"/>
    <property type="match status" value="1"/>
</dbReference>
<protein>
    <submittedName>
        <fullName evidence="3">FecR domain-containing protein</fullName>
    </submittedName>
</protein>
<name>A0ABT5L4E0_9ALTE</name>
<organism evidence="3 4">
    <name type="scientific">Alteromonas gilva</name>
    <dbReference type="NCBI Taxonomy" id="2987522"/>
    <lineage>
        <taxon>Bacteria</taxon>
        <taxon>Pseudomonadati</taxon>
        <taxon>Pseudomonadota</taxon>
        <taxon>Gammaproteobacteria</taxon>
        <taxon>Alteromonadales</taxon>
        <taxon>Alteromonadaceae</taxon>
        <taxon>Alteromonas/Salinimonas group</taxon>
        <taxon>Alteromonas</taxon>
    </lineage>
</organism>
<dbReference type="Pfam" id="PF16220">
    <property type="entry name" value="DUF4880"/>
    <property type="match status" value="1"/>
</dbReference>
<dbReference type="InterPro" id="IPR012373">
    <property type="entry name" value="Ferrdict_sens_TM"/>
</dbReference>
<evidence type="ECO:0000259" key="1">
    <source>
        <dbReference type="Pfam" id="PF04773"/>
    </source>
</evidence>
<dbReference type="InterPro" id="IPR006860">
    <property type="entry name" value="FecR"/>
</dbReference>
<evidence type="ECO:0000313" key="4">
    <source>
        <dbReference type="Proteomes" id="UP001218788"/>
    </source>
</evidence>
<dbReference type="PIRSF" id="PIRSF018266">
    <property type="entry name" value="FecR"/>
    <property type="match status" value="1"/>
</dbReference>
<evidence type="ECO:0000259" key="2">
    <source>
        <dbReference type="Pfam" id="PF16220"/>
    </source>
</evidence>
<sequence>MNSQPISSDVYQQAGEWLERLDNGPLDKLSKRRFINWVDAHPTHKQAFESMLATWSSAALERALIDAQQNITLKERIRYTPPVRWWQAAVLCTAVIVGVITWQFSSPQPTLIIHQYATDNGEVRSVTLEDSSVLTLGAASDVYVRLSDNHRLVNLKQGAAYFDVTSNKQRPFEVKVGSASVVAVGTEFNIDRGQYFTDVVVHEGAVEVTGGPDESPLLLKAGEQVRITGRTLGDIRPFDIRRTLDWRSGWLELDNASLHYLVERLNRQSAKAIRVDAPALNDLRVAGRFRLNEPQQALSLLAEAYGLSVNETPEYYTISRHP</sequence>
<dbReference type="InterPro" id="IPR032623">
    <property type="entry name" value="FecR_N"/>
</dbReference>
<dbReference type="Gene3D" id="3.55.50.30">
    <property type="match status" value="1"/>
</dbReference>
<dbReference type="Gene3D" id="2.60.120.1440">
    <property type="match status" value="1"/>
</dbReference>
<evidence type="ECO:0000313" key="3">
    <source>
        <dbReference type="EMBL" id="MDC8831912.1"/>
    </source>
</evidence>
<comment type="caution">
    <text evidence="3">The sequence shown here is derived from an EMBL/GenBank/DDBJ whole genome shotgun (WGS) entry which is preliminary data.</text>
</comment>
<keyword evidence="4" id="KW-1185">Reference proteome</keyword>
<proteinExistence type="predicted"/>
<dbReference type="PANTHER" id="PTHR30273">
    <property type="entry name" value="PERIPLASMIC SIGNAL SENSOR AND SIGMA FACTOR ACTIVATOR FECR-RELATED"/>
    <property type="match status" value="1"/>
</dbReference>
<dbReference type="Pfam" id="PF04773">
    <property type="entry name" value="FecR"/>
    <property type="match status" value="1"/>
</dbReference>
<feature type="domain" description="FecR N-terminal" evidence="2">
    <location>
        <begin position="12"/>
        <end position="52"/>
    </location>
</feature>
<reference evidence="3 4" key="1">
    <citation type="submission" date="2022-10" db="EMBL/GenBank/DDBJ databases">
        <title>Alteromonas sp. chi3 Genome sequencing.</title>
        <authorList>
            <person name="Park S."/>
        </authorList>
    </citation>
    <scope>NUCLEOTIDE SEQUENCE [LARGE SCALE GENOMIC DNA]</scope>
    <source>
        <strain evidence="4">chi3</strain>
    </source>
</reference>
<dbReference type="Proteomes" id="UP001218788">
    <property type="component" value="Unassembled WGS sequence"/>
</dbReference>
<feature type="domain" description="FecR protein" evidence="1">
    <location>
        <begin position="115"/>
        <end position="207"/>
    </location>
</feature>
<gene>
    <name evidence="3" type="ORF">OIK42_14230</name>
</gene>
<dbReference type="EMBL" id="JAQQXP010000002">
    <property type="protein sequence ID" value="MDC8831912.1"/>
    <property type="molecule type" value="Genomic_DNA"/>
</dbReference>
<dbReference type="RefSeq" id="WP_273641693.1">
    <property type="nucleotide sequence ID" value="NZ_JAQQXP010000002.1"/>
</dbReference>